<dbReference type="PROSITE" id="PS00028">
    <property type="entry name" value="ZINC_FINGER_C2H2_1"/>
    <property type="match status" value="9"/>
</dbReference>
<feature type="binding site" evidence="10">
    <location>
        <position position="8"/>
    </location>
    <ligand>
        <name>Zn(2+)</name>
        <dbReference type="ChEBI" id="CHEBI:29105"/>
    </ligand>
</feature>
<dbReference type="InterPro" id="IPR036236">
    <property type="entry name" value="Znf_C2H2_sf"/>
</dbReference>
<dbReference type="PANTHER" id="PTHR24404:SF114">
    <property type="entry name" value="KLUMPFUSS, ISOFORM B-RELATED"/>
    <property type="match status" value="1"/>
</dbReference>
<evidence type="ECO:0000259" key="11">
    <source>
        <dbReference type="PROSITE" id="PS50157"/>
    </source>
</evidence>
<comment type="caution">
    <text evidence="13">The sequence shown here is derived from an EMBL/GenBank/DDBJ whole genome shotgun (WGS) entry which is preliminary data.</text>
</comment>
<keyword evidence="7" id="KW-0238">DNA-binding</keyword>
<feature type="domain" description="C2H2-type" evidence="11">
    <location>
        <begin position="402"/>
        <end position="432"/>
    </location>
</feature>
<dbReference type="InterPro" id="IPR012934">
    <property type="entry name" value="Znf_AD"/>
</dbReference>
<sequence>MEFICRICLDKAGTISVFSAELNEIQYCKKITRLINVPICEGDGLPTNICEECVAELNLAFKFVRKCEASEKALRCLTPVDIYTNCDSKSVTLDVKNEHAKLDSEVNCIEDDLDIRLLSDSFDDIKEEVKKEGHNERGKSRKKQSSIGPAQCVLCGLVTKSNSALEIHMRVHTGEKPFSCDTCNAKFPSKGNLKRHIDVYHSVRERKFTCEKCGNSFFSKNDIITHIRVHTNEMPFACTYCPKRFKQLTSRNRHQTIHTGLKPYSCSVCNKKFAHRNLVVKHQSVHSDERKFTCLLCNKSLKTKSSLRVHMSLHKNEKRNICNFCGMTFSMKGNLQTHIRRVHSEKSGQCNICMKTFSNLEVHMRKHTGERPFVCPLCNMSFALKGALKYHMFFKHENSNKFKCTIGDCMKTFPTAPILEFHLLKQHSKYTPYICHYCSKGFYRPSDLTRHLKNSHMDIDVKSSAKSLTNNVFSAQPTPS</sequence>
<evidence type="ECO:0000256" key="1">
    <source>
        <dbReference type="ARBA" id="ARBA00004123"/>
    </source>
</evidence>
<dbReference type="SMART" id="SM00355">
    <property type="entry name" value="ZnF_C2H2"/>
    <property type="match status" value="11"/>
</dbReference>
<proteinExistence type="inferred from homology"/>
<dbReference type="FunFam" id="3.30.160.60:FF:000340">
    <property type="entry name" value="zinc finger protein 473 isoform X1"/>
    <property type="match status" value="1"/>
</dbReference>
<dbReference type="FunFam" id="3.30.160.60:FF:000264">
    <property type="entry name" value="Zinc finger protein 236"/>
    <property type="match status" value="1"/>
</dbReference>
<feature type="domain" description="C2H2-type" evidence="11">
    <location>
        <begin position="150"/>
        <end position="177"/>
    </location>
</feature>
<evidence type="ECO:0000256" key="7">
    <source>
        <dbReference type="ARBA" id="ARBA00023125"/>
    </source>
</evidence>
<feature type="domain" description="C2H2-type" evidence="11">
    <location>
        <begin position="373"/>
        <end position="401"/>
    </location>
</feature>
<dbReference type="FunFam" id="3.30.160.60:FF:000100">
    <property type="entry name" value="Zinc finger 45-like"/>
    <property type="match status" value="1"/>
</dbReference>
<keyword evidence="6 10" id="KW-0862">Zinc</keyword>
<dbReference type="InterPro" id="IPR013087">
    <property type="entry name" value="Znf_C2H2_type"/>
</dbReference>
<reference evidence="13 14" key="1">
    <citation type="submission" date="2023-11" db="EMBL/GenBank/DDBJ databases">
        <authorList>
            <person name="Okamura Y."/>
        </authorList>
    </citation>
    <scope>NUCLEOTIDE SEQUENCE [LARGE SCALE GENOMIC DNA]</scope>
</reference>
<dbReference type="SUPFAM" id="SSF57667">
    <property type="entry name" value="beta-beta-alpha zinc fingers"/>
    <property type="match status" value="6"/>
</dbReference>
<dbReference type="InterPro" id="IPR050589">
    <property type="entry name" value="Ikaros_C2H2-ZF"/>
</dbReference>
<dbReference type="PROSITE" id="PS51915">
    <property type="entry name" value="ZAD"/>
    <property type="match status" value="1"/>
</dbReference>
<evidence type="ECO:0000256" key="2">
    <source>
        <dbReference type="ARBA" id="ARBA00006991"/>
    </source>
</evidence>
<feature type="domain" description="C2H2-type" evidence="11">
    <location>
        <begin position="345"/>
        <end position="372"/>
    </location>
</feature>
<dbReference type="AlphaFoldDB" id="A0AAV1J0D5"/>
<keyword evidence="14" id="KW-1185">Reference proteome</keyword>
<feature type="binding site" evidence="10">
    <location>
        <position position="53"/>
    </location>
    <ligand>
        <name>Zn(2+)</name>
        <dbReference type="ChEBI" id="CHEBI:29105"/>
    </ligand>
</feature>
<feature type="domain" description="C2H2-type" evidence="11">
    <location>
        <begin position="433"/>
        <end position="456"/>
    </location>
</feature>
<feature type="domain" description="C2H2-type" evidence="11">
    <location>
        <begin position="264"/>
        <end position="291"/>
    </location>
</feature>
<dbReference type="GO" id="GO:0003700">
    <property type="term" value="F:DNA-binding transcription factor activity"/>
    <property type="evidence" value="ECO:0007669"/>
    <property type="project" value="TreeGrafter"/>
</dbReference>
<feature type="binding site" evidence="10">
    <location>
        <position position="50"/>
    </location>
    <ligand>
        <name>Zn(2+)</name>
        <dbReference type="ChEBI" id="CHEBI:29105"/>
    </ligand>
</feature>
<comment type="subcellular location">
    <subcellularLocation>
        <location evidence="1">Nucleus</location>
    </subcellularLocation>
</comment>
<comment type="similarity">
    <text evidence="2">Belongs to the krueppel C2H2-type zinc-finger protein family.</text>
</comment>
<keyword evidence="5 9" id="KW-0863">Zinc-finger</keyword>
<dbReference type="PROSITE" id="PS50157">
    <property type="entry name" value="ZINC_FINGER_C2H2_2"/>
    <property type="match status" value="11"/>
</dbReference>
<dbReference type="FunFam" id="3.30.160.60:FF:000110">
    <property type="entry name" value="Zinc finger protein-like"/>
    <property type="match status" value="1"/>
</dbReference>
<dbReference type="PANTHER" id="PTHR24404">
    <property type="entry name" value="ZINC FINGER PROTEIN"/>
    <property type="match status" value="1"/>
</dbReference>
<feature type="domain" description="ZAD" evidence="12">
    <location>
        <begin position="3"/>
        <end position="77"/>
    </location>
</feature>
<dbReference type="GO" id="GO:0008270">
    <property type="term" value="F:zinc ion binding"/>
    <property type="evidence" value="ECO:0007669"/>
    <property type="project" value="UniProtKB-UniRule"/>
</dbReference>
<evidence type="ECO:0000256" key="5">
    <source>
        <dbReference type="ARBA" id="ARBA00022771"/>
    </source>
</evidence>
<dbReference type="FunFam" id="3.30.160.60:FF:002349">
    <property type="entry name" value="Zinc finger and BTB domain-containing 40"/>
    <property type="match status" value="1"/>
</dbReference>
<dbReference type="GO" id="GO:0000978">
    <property type="term" value="F:RNA polymerase II cis-regulatory region sequence-specific DNA binding"/>
    <property type="evidence" value="ECO:0007669"/>
    <property type="project" value="TreeGrafter"/>
</dbReference>
<evidence type="ECO:0000256" key="3">
    <source>
        <dbReference type="ARBA" id="ARBA00022723"/>
    </source>
</evidence>
<dbReference type="GO" id="GO:0005634">
    <property type="term" value="C:nucleus"/>
    <property type="evidence" value="ECO:0007669"/>
    <property type="project" value="UniProtKB-SubCell"/>
</dbReference>
<evidence type="ECO:0000256" key="4">
    <source>
        <dbReference type="ARBA" id="ARBA00022737"/>
    </source>
</evidence>
<evidence type="ECO:0000313" key="14">
    <source>
        <dbReference type="Proteomes" id="UP001497472"/>
    </source>
</evidence>
<feature type="domain" description="C2H2-type" evidence="11">
    <location>
        <begin position="320"/>
        <end position="348"/>
    </location>
</feature>
<accession>A0AAV1J0D5</accession>
<dbReference type="SUPFAM" id="SSF57716">
    <property type="entry name" value="Glucocorticoid receptor-like (DNA-binding domain)"/>
    <property type="match status" value="1"/>
</dbReference>
<dbReference type="Gene3D" id="3.40.1800.20">
    <property type="match status" value="1"/>
</dbReference>
<dbReference type="SMART" id="SM00868">
    <property type="entry name" value="zf-AD"/>
    <property type="match status" value="1"/>
</dbReference>
<evidence type="ECO:0000256" key="6">
    <source>
        <dbReference type="ARBA" id="ARBA00022833"/>
    </source>
</evidence>
<dbReference type="GO" id="GO:0006357">
    <property type="term" value="P:regulation of transcription by RNA polymerase II"/>
    <property type="evidence" value="ECO:0007669"/>
    <property type="project" value="TreeGrafter"/>
</dbReference>
<feature type="domain" description="C2H2-type" evidence="11">
    <location>
        <begin position="208"/>
        <end position="235"/>
    </location>
</feature>
<feature type="domain" description="C2H2-type" evidence="11">
    <location>
        <begin position="292"/>
        <end position="319"/>
    </location>
</feature>
<evidence type="ECO:0000313" key="13">
    <source>
        <dbReference type="EMBL" id="CAK1542864.1"/>
    </source>
</evidence>
<protein>
    <submittedName>
        <fullName evidence="13">Uncharacterized protein</fullName>
    </submittedName>
</protein>
<dbReference type="Proteomes" id="UP001497472">
    <property type="component" value="Unassembled WGS sequence"/>
</dbReference>
<feature type="domain" description="C2H2-type" evidence="11">
    <location>
        <begin position="178"/>
        <end position="206"/>
    </location>
</feature>
<feature type="domain" description="C2H2-type" evidence="11">
    <location>
        <begin position="236"/>
        <end position="263"/>
    </location>
</feature>
<feature type="binding site" evidence="10">
    <location>
        <position position="5"/>
    </location>
    <ligand>
        <name>Zn(2+)</name>
        <dbReference type="ChEBI" id="CHEBI:29105"/>
    </ligand>
</feature>
<evidence type="ECO:0000256" key="8">
    <source>
        <dbReference type="ARBA" id="ARBA00023242"/>
    </source>
</evidence>
<dbReference type="Pfam" id="PF07776">
    <property type="entry name" value="zf-AD"/>
    <property type="match status" value="1"/>
</dbReference>
<keyword evidence="8" id="KW-0539">Nucleus</keyword>
<name>A0AAV1J0D5_9NEOP</name>
<keyword evidence="3 10" id="KW-0479">Metal-binding</keyword>
<evidence type="ECO:0000259" key="12">
    <source>
        <dbReference type="PROSITE" id="PS51915"/>
    </source>
</evidence>
<gene>
    <name evidence="13" type="ORF">LNINA_LOCUS2712</name>
</gene>
<evidence type="ECO:0000256" key="9">
    <source>
        <dbReference type="PROSITE-ProRule" id="PRU00042"/>
    </source>
</evidence>
<evidence type="ECO:0000256" key="10">
    <source>
        <dbReference type="PROSITE-ProRule" id="PRU01263"/>
    </source>
</evidence>
<dbReference type="Pfam" id="PF00096">
    <property type="entry name" value="zf-C2H2"/>
    <property type="match status" value="8"/>
</dbReference>
<organism evidence="13 14">
    <name type="scientific">Leptosia nina</name>
    <dbReference type="NCBI Taxonomy" id="320188"/>
    <lineage>
        <taxon>Eukaryota</taxon>
        <taxon>Metazoa</taxon>
        <taxon>Ecdysozoa</taxon>
        <taxon>Arthropoda</taxon>
        <taxon>Hexapoda</taxon>
        <taxon>Insecta</taxon>
        <taxon>Pterygota</taxon>
        <taxon>Neoptera</taxon>
        <taxon>Endopterygota</taxon>
        <taxon>Lepidoptera</taxon>
        <taxon>Glossata</taxon>
        <taxon>Ditrysia</taxon>
        <taxon>Papilionoidea</taxon>
        <taxon>Pieridae</taxon>
        <taxon>Pierinae</taxon>
        <taxon>Leptosia</taxon>
    </lineage>
</organism>
<dbReference type="Gene3D" id="3.30.160.60">
    <property type="entry name" value="Classic Zinc Finger"/>
    <property type="match status" value="10"/>
</dbReference>
<keyword evidence="4" id="KW-0677">Repeat</keyword>
<dbReference type="EMBL" id="CAVLEF010000004">
    <property type="protein sequence ID" value="CAK1542864.1"/>
    <property type="molecule type" value="Genomic_DNA"/>
</dbReference>